<dbReference type="InterPro" id="IPR029058">
    <property type="entry name" value="AB_hydrolase_fold"/>
</dbReference>
<name>A0A2I1PAF5_9MICO</name>
<dbReference type="PIRSF" id="PIRSF000443">
    <property type="entry name" value="Homoser_Ac_trans"/>
    <property type="match status" value="1"/>
</dbReference>
<dbReference type="Proteomes" id="UP000234206">
    <property type="component" value="Unassembled WGS sequence"/>
</dbReference>
<comment type="subcellular location">
    <subcellularLocation>
        <location evidence="2">Cytoplasm</location>
    </subcellularLocation>
</comment>
<gene>
    <name evidence="6" type="primary">metX</name>
    <name evidence="2" type="synonym">metXA</name>
    <name evidence="6" type="ORF">CYJ76_06940</name>
</gene>
<keyword evidence="2" id="KW-0028">Amino-acid biosynthesis</keyword>
<dbReference type="UniPathway" id="UPA00051">
    <property type="reaction ID" value="UER00074"/>
</dbReference>
<evidence type="ECO:0000256" key="2">
    <source>
        <dbReference type="HAMAP-Rule" id="MF_00296"/>
    </source>
</evidence>
<dbReference type="RefSeq" id="WP_101849643.1">
    <property type="nucleotide sequence ID" value="NZ_PKIZ01000011.1"/>
</dbReference>
<feature type="region of interest" description="Disordered" evidence="4">
    <location>
        <begin position="1"/>
        <end position="26"/>
    </location>
</feature>
<evidence type="ECO:0000256" key="1">
    <source>
        <dbReference type="ARBA" id="ARBA00022679"/>
    </source>
</evidence>
<dbReference type="Gene3D" id="1.10.1740.110">
    <property type="match status" value="1"/>
</dbReference>
<evidence type="ECO:0000259" key="5">
    <source>
        <dbReference type="Pfam" id="PF00561"/>
    </source>
</evidence>
<dbReference type="GO" id="GO:0009092">
    <property type="term" value="P:homoserine metabolic process"/>
    <property type="evidence" value="ECO:0007669"/>
    <property type="project" value="TreeGrafter"/>
</dbReference>
<keyword evidence="2" id="KW-0012">Acyltransferase</keyword>
<feature type="active site" description="Nucleophile" evidence="2 3">
    <location>
        <position position="162"/>
    </location>
</feature>
<feature type="active site" evidence="2 3">
    <location>
        <position position="320"/>
    </location>
</feature>
<evidence type="ECO:0000313" key="7">
    <source>
        <dbReference type="Proteomes" id="UP000234206"/>
    </source>
</evidence>
<comment type="caution">
    <text evidence="2">Lacks conserved residue(s) required for the propagation of feature annotation.</text>
</comment>
<dbReference type="GO" id="GO:0004414">
    <property type="term" value="F:homoserine O-acetyltransferase activity"/>
    <property type="evidence" value="ECO:0007669"/>
    <property type="project" value="UniProtKB-UniRule"/>
</dbReference>
<protein>
    <recommendedName>
        <fullName evidence="2">Homoserine O-acetyltransferase</fullName>
        <shortName evidence="2">HAT</shortName>
        <ecNumber evidence="2">2.3.1.31</ecNumber>
    </recommendedName>
    <alternativeName>
        <fullName evidence="2">Homoserine transacetylase</fullName>
        <shortName evidence="2">HTA</shortName>
    </alternativeName>
</protein>
<dbReference type="SUPFAM" id="SSF53474">
    <property type="entry name" value="alpha/beta-Hydrolases"/>
    <property type="match status" value="1"/>
</dbReference>
<dbReference type="AlphaFoldDB" id="A0A2I1PAF5"/>
<reference evidence="6 7" key="1">
    <citation type="submission" date="2017-12" db="EMBL/GenBank/DDBJ databases">
        <title>Phylogenetic diversity of female urinary microbiome.</title>
        <authorList>
            <person name="Thomas-White K."/>
            <person name="Wolfe A.J."/>
        </authorList>
    </citation>
    <scope>NUCLEOTIDE SEQUENCE [LARGE SCALE GENOMIC DNA]</scope>
    <source>
        <strain evidence="6 7">UMB1298</strain>
    </source>
</reference>
<dbReference type="EC" id="2.3.1.31" evidence="2"/>
<evidence type="ECO:0000256" key="3">
    <source>
        <dbReference type="PIRSR" id="PIRSR000443-1"/>
    </source>
</evidence>
<comment type="similarity">
    <text evidence="2">Belongs to the AB hydrolase superfamily. MetX family.</text>
</comment>
<keyword evidence="1 2" id="KW-0808">Transferase</keyword>
<feature type="domain" description="AB hydrolase-1" evidence="5">
    <location>
        <begin position="57"/>
        <end position="354"/>
    </location>
</feature>
<feature type="binding site" evidence="2">
    <location>
        <position position="231"/>
    </location>
    <ligand>
        <name>substrate</name>
    </ligand>
</feature>
<comment type="caution">
    <text evidence="6">The sequence shown here is derived from an EMBL/GenBank/DDBJ whole genome shotgun (WGS) entry which is preliminary data.</text>
</comment>
<dbReference type="InterPro" id="IPR008220">
    <property type="entry name" value="HAT_MetX-like"/>
</dbReference>
<dbReference type="NCBIfam" id="TIGR01392">
    <property type="entry name" value="homoserO_Ac_trn"/>
    <property type="match status" value="1"/>
</dbReference>
<dbReference type="PANTHER" id="PTHR32268:SF11">
    <property type="entry name" value="HOMOSERINE O-ACETYLTRANSFERASE"/>
    <property type="match status" value="1"/>
</dbReference>
<dbReference type="GO" id="GO:0005737">
    <property type="term" value="C:cytoplasm"/>
    <property type="evidence" value="ECO:0007669"/>
    <property type="project" value="UniProtKB-SubCell"/>
</dbReference>
<comment type="subunit">
    <text evidence="2">Homodimer.</text>
</comment>
<dbReference type="InterPro" id="IPR000073">
    <property type="entry name" value="AB_hydrolase_1"/>
</dbReference>
<sequence length="367" mass="37405">MTATLPRRGAVSAGAGAPAPRHRVVRPGPVRLEGGALLDPEVSLRTWGAPAAPDGSNVVVVLHALTGDSHVGGPGGPAHCPRGWWPDLIGPGRPLDTRRLHVVAPDVLGGCSGTTGPASPAPDGRRWGSRFPAVTVRDQVAVEVAAVRALGLRRVGYVLGASAGGMRALEWGLQREVEAGHLCVVAAPAVASADLRGGLALQRQAVTADPAWRGGDHPSGAGPVAGLALARRMAMLTYRSADGLEERFGEGSPGTCASGGSVTAWLDHHGDSFVRRFDAGAYLALIDAMASHDVGRGRGGVPAALAAVHARVTAVGVSSDRLVRPEEVRRVAALAGGRYLQVESASGHDGFLTETEAVAGLLGSVLA</sequence>
<evidence type="ECO:0000256" key="4">
    <source>
        <dbReference type="SAM" id="MobiDB-lite"/>
    </source>
</evidence>
<dbReference type="EMBL" id="PKIZ01000011">
    <property type="protein sequence ID" value="PKZ41609.1"/>
    <property type="molecule type" value="Genomic_DNA"/>
</dbReference>
<feature type="compositionally biased region" description="Low complexity" evidence="4">
    <location>
        <begin position="1"/>
        <end position="19"/>
    </location>
</feature>
<keyword evidence="2" id="KW-0486">Methionine biosynthesis</keyword>
<accession>A0A2I1PAF5</accession>
<dbReference type="OrthoDB" id="9800754at2"/>
<organism evidence="6 7">
    <name type="scientific">Kytococcus schroeteri</name>
    <dbReference type="NCBI Taxonomy" id="138300"/>
    <lineage>
        <taxon>Bacteria</taxon>
        <taxon>Bacillati</taxon>
        <taxon>Actinomycetota</taxon>
        <taxon>Actinomycetes</taxon>
        <taxon>Micrococcales</taxon>
        <taxon>Kytococcaceae</taxon>
        <taxon>Kytococcus</taxon>
    </lineage>
</organism>
<comment type="function">
    <text evidence="2">Transfers an acetyl group from acetyl-CoA to L-homoserine, forming acetyl-L-homoserine.</text>
</comment>
<dbReference type="Pfam" id="PF00561">
    <property type="entry name" value="Abhydrolase_1"/>
    <property type="match status" value="1"/>
</dbReference>
<dbReference type="PANTHER" id="PTHR32268">
    <property type="entry name" value="HOMOSERINE O-ACETYLTRANSFERASE"/>
    <property type="match status" value="1"/>
</dbReference>
<comment type="pathway">
    <text evidence="2">Amino-acid biosynthesis; L-methionine biosynthesis via de novo pathway; O-acetyl-L-homoserine from L-homoserine: step 1/1.</text>
</comment>
<feature type="active site" evidence="2 3">
    <location>
        <position position="348"/>
    </location>
</feature>
<dbReference type="Gene3D" id="3.40.50.1820">
    <property type="entry name" value="alpha/beta hydrolase"/>
    <property type="match status" value="1"/>
</dbReference>
<proteinExistence type="inferred from homology"/>
<evidence type="ECO:0000313" key="6">
    <source>
        <dbReference type="EMBL" id="PKZ41609.1"/>
    </source>
</evidence>
<dbReference type="GO" id="GO:0009086">
    <property type="term" value="P:methionine biosynthetic process"/>
    <property type="evidence" value="ECO:0007669"/>
    <property type="project" value="UniProtKB-UniRule"/>
</dbReference>
<feature type="binding site" evidence="2">
    <location>
        <position position="349"/>
    </location>
    <ligand>
        <name>substrate</name>
    </ligand>
</feature>
<comment type="catalytic activity">
    <reaction evidence="2">
        <text>L-homoserine + acetyl-CoA = O-acetyl-L-homoserine + CoA</text>
        <dbReference type="Rhea" id="RHEA:13701"/>
        <dbReference type="ChEBI" id="CHEBI:57287"/>
        <dbReference type="ChEBI" id="CHEBI:57288"/>
        <dbReference type="ChEBI" id="CHEBI:57476"/>
        <dbReference type="ChEBI" id="CHEBI:57716"/>
        <dbReference type="EC" id="2.3.1.31"/>
    </reaction>
</comment>
<keyword evidence="2" id="KW-0963">Cytoplasm</keyword>
<keyword evidence="7" id="KW-1185">Reference proteome</keyword>
<dbReference type="HAMAP" id="MF_00296">
    <property type="entry name" value="MetX_acyltransf"/>
    <property type="match status" value="1"/>
</dbReference>